<dbReference type="AlphaFoldDB" id="A0AAD9UR87"/>
<accession>A0AAD9UR87</accession>
<dbReference type="SUPFAM" id="SSF48452">
    <property type="entry name" value="TPR-like"/>
    <property type="match status" value="2"/>
</dbReference>
<comment type="caution">
    <text evidence="4">The sequence shown here is derived from an EMBL/GenBank/DDBJ whole genome shotgun (WGS) entry which is preliminary data.</text>
</comment>
<dbReference type="Pfam" id="PF13432">
    <property type="entry name" value="TPR_16"/>
    <property type="match status" value="1"/>
</dbReference>
<evidence type="ECO:0000256" key="2">
    <source>
        <dbReference type="ARBA" id="ARBA00022803"/>
    </source>
</evidence>
<name>A0AAD9UR87_ACRCE</name>
<reference evidence="4" key="1">
    <citation type="journal article" date="2023" name="G3 (Bethesda)">
        <title>Whole genome assembly and annotation of the endangered Caribbean coral Acropora cervicornis.</title>
        <authorList>
            <person name="Selwyn J.D."/>
            <person name="Vollmer S.V."/>
        </authorList>
    </citation>
    <scope>NUCLEOTIDE SEQUENCE</scope>
    <source>
        <strain evidence="4">K2</strain>
    </source>
</reference>
<dbReference type="Gene3D" id="1.25.40.10">
    <property type="entry name" value="Tetratricopeptide repeat domain"/>
    <property type="match status" value="3"/>
</dbReference>
<dbReference type="GO" id="GO:0051879">
    <property type="term" value="F:Hsp90 protein binding"/>
    <property type="evidence" value="ECO:0007669"/>
    <property type="project" value="TreeGrafter"/>
</dbReference>
<dbReference type="InterPro" id="IPR019734">
    <property type="entry name" value="TPR_rpt"/>
</dbReference>
<dbReference type="InterPro" id="IPR011990">
    <property type="entry name" value="TPR-like_helical_dom_sf"/>
</dbReference>
<gene>
    <name evidence="4" type="ORF">P5673_033429</name>
</gene>
<dbReference type="EMBL" id="JARQWQ010000259">
    <property type="protein sequence ID" value="KAK2546845.1"/>
    <property type="molecule type" value="Genomic_DNA"/>
</dbReference>
<dbReference type="SMART" id="SM00028">
    <property type="entry name" value="TPR"/>
    <property type="match status" value="6"/>
</dbReference>
<dbReference type="Proteomes" id="UP001249851">
    <property type="component" value="Unassembled WGS sequence"/>
</dbReference>
<dbReference type="PROSITE" id="PS50005">
    <property type="entry name" value="TPR"/>
    <property type="match status" value="1"/>
</dbReference>
<organism evidence="4 5">
    <name type="scientific">Acropora cervicornis</name>
    <name type="common">Staghorn coral</name>
    <dbReference type="NCBI Taxonomy" id="6130"/>
    <lineage>
        <taxon>Eukaryota</taxon>
        <taxon>Metazoa</taxon>
        <taxon>Cnidaria</taxon>
        <taxon>Anthozoa</taxon>
        <taxon>Hexacorallia</taxon>
        <taxon>Scleractinia</taxon>
        <taxon>Astrocoeniina</taxon>
        <taxon>Acroporidae</taxon>
        <taxon>Acropora</taxon>
    </lineage>
</organism>
<evidence type="ECO:0000313" key="5">
    <source>
        <dbReference type="Proteomes" id="UP001249851"/>
    </source>
</evidence>
<evidence type="ECO:0000256" key="3">
    <source>
        <dbReference type="PROSITE-ProRule" id="PRU00339"/>
    </source>
</evidence>
<dbReference type="PANTHER" id="PTHR22904:SF523">
    <property type="entry name" value="STRESS-INDUCED-PHOSPHOPROTEIN 1"/>
    <property type="match status" value="1"/>
</dbReference>
<reference evidence="4" key="2">
    <citation type="journal article" date="2023" name="Science">
        <title>Genomic signatures of disease resistance in endangered staghorn corals.</title>
        <authorList>
            <person name="Vollmer S.V."/>
            <person name="Selwyn J.D."/>
            <person name="Despard B.A."/>
            <person name="Roesel C.L."/>
        </authorList>
    </citation>
    <scope>NUCLEOTIDE SEQUENCE</scope>
    <source>
        <strain evidence="4">K2</strain>
    </source>
</reference>
<proteinExistence type="predicted"/>
<sequence>MEQAIRAGLFHNSQEEICKWTDRGFTLYQNSAYHLAEKCVNIAFHFRDDPLAQTFLCKALIRYALNYESEAREDIAVLKRLDSHLAENAAFIEKEKAFEEFKQGKYEKSLSLFRLALLLHPQNNSSWVKFKRSIERHQADASFKLQRYKQALEIGEQSYQSNSKVNVDEAKRWKYRGNNLSTDSSSVDMAIGCYSLALKYAPLKEKQLIGTILSNRCSMYIKKGDNEAALEDARQSVKYKPDWAKAHYRLGSCLRTSQRLSEAQQSFSRSLQLLLKDTTTVEHRKEDTFDQLLSVVAESGDTTSIQFKIPQNLTQKMIDKAVTDKDWNRLYVLFMGGGGEKCFKKGSGGLGTGCDARNIPLEEIIHCDFPHLETFMKILLDHNAVARKDLLGVATQLKKFEVANMLMDEVPTGADVQSATRCFKSQGQTARQKGDKQEASRLFELSLKREGSTLAEKQETLEILCELYFEQKDFTRCLKTGRKLINFYNDDKESQIKQATLWKNRGNELYKENEFDLMAKYCSLAMEFTPTSNKDAMSALLSNRCLALTSSKKLKEALADAKDCIALMPQWFRVSSVSG</sequence>
<evidence type="ECO:0000256" key="1">
    <source>
        <dbReference type="ARBA" id="ARBA00022737"/>
    </source>
</evidence>
<keyword evidence="1" id="KW-0677">Repeat</keyword>
<dbReference type="PANTHER" id="PTHR22904">
    <property type="entry name" value="TPR REPEAT CONTAINING PROTEIN"/>
    <property type="match status" value="1"/>
</dbReference>
<evidence type="ECO:0000313" key="4">
    <source>
        <dbReference type="EMBL" id="KAK2546845.1"/>
    </source>
</evidence>
<feature type="repeat" description="TPR" evidence="3">
    <location>
        <begin position="244"/>
        <end position="277"/>
    </location>
</feature>
<protein>
    <submittedName>
        <fullName evidence="4">Stress-induced-phosphoprotein 1</fullName>
    </submittedName>
</protein>
<keyword evidence="2 3" id="KW-0802">TPR repeat</keyword>
<keyword evidence="5" id="KW-1185">Reference proteome</keyword>